<evidence type="ECO:0000256" key="2">
    <source>
        <dbReference type="SAM" id="Phobius"/>
    </source>
</evidence>
<feature type="region of interest" description="Disordered" evidence="1">
    <location>
        <begin position="132"/>
        <end position="158"/>
    </location>
</feature>
<reference evidence="3" key="1">
    <citation type="submission" date="2020-12" db="EMBL/GenBank/DDBJ databases">
        <authorList>
            <person name="Iha C."/>
        </authorList>
    </citation>
    <scope>NUCLEOTIDE SEQUENCE</scope>
</reference>
<gene>
    <name evidence="3" type="ORF">OSTQU699_LOCUS9036</name>
</gene>
<evidence type="ECO:0000256" key="1">
    <source>
        <dbReference type="SAM" id="MobiDB-lite"/>
    </source>
</evidence>
<keyword evidence="2" id="KW-0812">Transmembrane</keyword>
<evidence type="ECO:0000313" key="3">
    <source>
        <dbReference type="EMBL" id="CAD7703679.1"/>
    </source>
</evidence>
<sequence length="408" mass="42892">MGRPPGSPQSPPVRRPIPRSPTRSTEALDGVHASMAPRATTPAIWPLASLRHLSLQFADPALEGEYECRVVGFLLPLDWLNFFSRLIFSALFASRLADSGTLMGAPGLAHAAFVAALLAEAYLTARLAAEFAQGGSPGAPSPSRGSSPEGRSEADSRSSVPWRRARIILASLTANVLLGPVVMSGMRLRGAGLGRVAIIRAVQSGALFVALSNAFRPLLFKYMLPSAVLISAWLALIQPDVGCAVVGEGGAEAEGVVELWEACSRSVRWILGTMFGTSLQASGRPSPLAACRHTKVMFIASAFVIAVSSSYALERRSRQRFLQVRGGGRERWARVGAGERCLYFGLGVVFLAVLWEVSWWGMGGGGACQLVPATALGALTQGKSGGLELGVGPRDCLLGAPDCVSAIG</sequence>
<keyword evidence="4" id="KW-1185">Reference proteome</keyword>
<name>A0A8S1JC30_9CHLO</name>
<accession>A0A8S1JC30</accession>
<feature type="compositionally biased region" description="Pro residues" evidence="1">
    <location>
        <begin position="1"/>
        <end position="19"/>
    </location>
</feature>
<feature type="transmembrane region" description="Helical" evidence="2">
    <location>
        <begin position="341"/>
        <end position="362"/>
    </location>
</feature>
<evidence type="ECO:0000313" key="4">
    <source>
        <dbReference type="Proteomes" id="UP000708148"/>
    </source>
</evidence>
<dbReference type="Proteomes" id="UP000708148">
    <property type="component" value="Unassembled WGS sequence"/>
</dbReference>
<dbReference type="AlphaFoldDB" id="A0A8S1JC30"/>
<proteinExistence type="predicted"/>
<feature type="region of interest" description="Disordered" evidence="1">
    <location>
        <begin position="1"/>
        <end position="26"/>
    </location>
</feature>
<dbReference type="EMBL" id="CAJHUC010002359">
    <property type="protein sequence ID" value="CAD7703679.1"/>
    <property type="molecule type" value="Genomic_DNA"/>
</dbReference>
<keyword evidence="2" id="KW-1133">Transmembrane helix</keyword>
<keyword evidence="2" id="KW-0472">Membrane</keyword>
<organism evidence="3 4">
    <name type="scientific">Ostreobium quekettii</name>
    <dbReference type="NCBI Taxonomy" id="121088"/>
    <lineage>
        <taxon>Eukaryota</taxon>
        <taxon>Viridiplantae</taxon>
        <taxon>Chlorophyta</taxon>
        <taxon>core chlorophytes</taxon>
        <taxon>Ulvophyceae</taxon>
        <taxon>TCBD clade</taxon>
        <taxon>Bryopsidales</taxon>
        <taxon>Ostreobineae</taxon>
        <taxon>Ostreobiaceae</taxon>
        <taxon>Ostreobium</taxon>
    </lineage>
</organism>
<feature type="transmembrane region" description="Helical" evidence="2">
    <location>
        <begin position="296"/>
        <end position="313"/>
    </location>
</feature>
<comment type="caution">
    <text evidence="3">The sequence shown here is derived from an EMBL/GenBank/DDBJ whole genome shotgun (WGS) entry which is preliminary data.</text>
</comment>
<protein>
    <submittedName>
        <fullName evidence="3">Uncharacterized protein</fullName>
    </submittedName>
</protein>